<evidence type="ECO:0000313" key="2">
    <source>
        <dbReference type="Proteomes" id="UP001305869"/>
    </source>
</evidence>
<name>A0AA96SFV0_9CAUD</name>
<proteinExistence type="predicted"/>
<sequence>MPHTLPPSVEDLTLRIGLDKLDTEEPGVIERLTAALEDATTLALAEVSPTLADRWTAAAPPVVRLVILTAARRGFENPRGINQETLGEHTVGMTDTSGVYLTARELASIKKAATGRLNGYVGSIRTPSAYGIPAPVQAVYTPVADGSRPVPLLRLDGMD</sequence>
<accession>A0AA96SFV0</accession>
<dbReference type="EMBL" id="OR613467">
    <property type="protein sequence ID" value="WNT44328.1"/>
    <property type="molecule type" value="Genomic_DNA"/>
</dbReference>
<keyword evidence="2" id="KW-1185">Reference proteome</keyword>
<gene>
    <name evidence="1" type="primary">8</name>
    <name evidence="1" type="ORF">SEA_MABODAMACA_8</name>
</gene>
<evidence type="ECO:0000313" key="1">
    <source>
        <dbReference type="EMBL" id="WNT44328.1"/>
    </source>
</evidence>
<protein>
    <submittedName>
        <fullName evidence="1">Head-to-tail adaptor</fullName>
    </submittedName>
</protein>
<reference evidence="1 2" key="1">
    <citation type="submission" date="2023-09" db="EMBL/GenBank/DDBJ databases">
        <authorList>
            <person name="Astacio K.C."/>
            <person name="Barreto J.C."/>
            <person name="Colon C.A."/>
            <person name="Dejesus A.I."/>
            <person name="Gragirenes D.A."/>
            <person name="Navarro A."/>
            <person name="Negron R.A."/>
            <person name="Nunez P.S."/>
            <person name="Ortiz C.A."/>
            <person name="Ortiz A.Y."/>
            <person name="Roman V.A."/>
            <person name="Sanchez M.A."/>
            <person name="Serrano K.M."/>
            <person name="Klyczek K."/>
            <person name="Ko C."/>
            <person name="Russell D.A."/>
            <person name="Jacobs-Sera D."/>
            <person name="Hatfull G.F."/>
        </authorList>
    </citation>
    <scope>NUCLEOTIDE SEQUENCE [LARGE SCALE GENOMIC DNA]</scope>
</reference>
<dbReference type="Proteomes" id="UP001305869">
    <property type="component" value="Segment"/>
</dbReference>
<organism evidence="1 2">
    <name type="scientific">Microbacterium phage Mabodamaca</name>
    <dbReference type="NCBI Taxonomy" id="3078574"/>
    <lineage>
        <taxon>Viruses</taxon>
        <taxon>Duplodnaviria</taxon>
        <taxon>Heunggongvirae</taxon>
        <taxon>Uroviricota</taxon>
        <taxon>Caudoviricetes</taxon>
        <taxon>Casidaviridae</taxon>
        <taxon>Mabodamacavirus</taxon>
        <taxon>Mabodamacavirus mabodamaca</taxon>
    </lineage>
</organism>